<dbReference type="Proteomes" id="UP000823775">
    <property type="component" value="Unassembled WGS sequence"/>
</dbReference>
<sequence length="201" mass="21283">MSGAGTLRGTPSGSQFRDEARTSVQAVVQGVQSSRAQPTTTAPHLEILLVPVVAQPIAASQFINLVPSRFSRTPGENAYEFLVSFQDRLWIMCRLSGGYVARPIEAATRGLAARVVSVVLSPEGGCSGQSGQLSQSSGQTSRGLYLAIRVVVVNLAQRDLLISRSQTGGATSVVSWGISLESVPDLCIVGNRVSWFRPLGL</sequence>
<reference evidence="1 2" key="1">
    <citation type="journal article" date="2021" name="BMC Genomics">
        <title>Datura genome reveals duplications of psychoactive alkaloid biosynthetic genes and high mutation rate following tissue culture.</title>
        <authorList>
            <person name="Rajewski A."/>
            <person name="Carter-House D."/>
            <person name="Stajich J."/>
            <person name="Litt A."/>
        </authorList>
    </citation>
    <scope>NUCLEOTIDE SEQUENCE [LARGE SCALE GENOMIC DNA]</scope>
    <source>
        <strain evidence="1">AR-01</strain>
    </source>
</reference>
<keyword evidence="2" id="KW-1185">Reference proteome</keyword>
<evidence type="ECO:0000313" key="2">
    <source>
        <dbReference type="Proteomes" id="UP000823775"/>
    </source>
</evidence>
<name>A0ABS8S001_DATST</name>
<protein>
    <submittedName>
        <fullName evidence="1">Uncharacterized protein</fullName>
    </submittedName>
</protein>
<gene>
    <name evidence="1" type="ORF">HAX54_015371</name>
</gene>
<proteinExistence type="predicted"/>
<organism evidence="1 2">
    <name type="scientific">Datura stramonium</name>
    <name type="common">Jimsonweed</name>
    <name type="synonym">Common thornapple</name>
    <dbReference type="NCBI Taxonomy" id="4076"/>
    <lineage>
        <taxon>Eukaryota</taxon>
        <taxon>Viridiplantae</taxon>
        <taxon>Streptophyta</taxon>
        <taxon>Embryophyta</taxon>
        <taxon>Tracheophyta</taxon>
        <taxon>Spermatophyta</taxon>
        <taxon>Magnoliopsida</taxon>
        <taxon>eudicotyledons</taxon>
        <taxon>Gunneridae</taxon>
        <taxon>Pentapetalae</taxon>
        <taxon>asterids</taxon>
        <taxon>lamiids</taxon>
        <taxon>Solanales</taxon>
        <taxon>Solanaceae</taxon>
        <taxon>Solanoideae</taxon>
        <taxon>Datureae</taxon>
        <taxon>Datura</taxon>
    </lineage>
</organism>
<accession>A0ABS8S001</accession>
<dbReference type="EMBL" id="JACEIK010000198">
    <property type="protein sequence ID" value="MCD7452182.1"/>
    <property type="molecule type" value="Genomic_DNA"/>
</dbReference>
<comment type="caution">
    <text evidence="1">The sequence shown here is derived from an EMBL/GenBank/DDBJ whole genome shotgun (WGS) entry which is preliminary data.</text>
</comment>
<evidence type="ECO:0000313" key="1">
    <source>
        <dbReference type="EMBL" id="MCD7452182.1"/>
    </source>
</evidence>